<dbReference type="GO" id="GO:0005737">
    <property type="term" value="C:cytoplasm"/>
    <property type="evidence" value="ECO:0007669"/>
    <property type="project" value="UniProtKB-ARBA"/>
</dbReference>
<comment type="similarity">
    <text evidence="1">Belongs to the synaptobrevin family.</text>
</comment>
<evidence type="ECO:0000256" key="2">
    <source>
        <dbReference type="ARBA" id="ARBA00022448"/>
    </source>
</evidence>
<keyword evidence="2" id="KW-0813">Transport</keyword>
<dbReference type="PRINTS" id="PR00219">
    <property type="entry name" value="SYNAPTOBREVN"/>
</dbReference>
<dbReference type="PANTHER" id="PTHR21136:SF168">
    <property type="entry name" value="VESICLE-ASSOCIATED MEMBRANE PROTEIN 9"/>
    <property type="match status" value="1"/>
</dbReference>
<dbReference type="PANTHER" id="PTHR21136">
    <property type="entry name" value="SNARE PROTEINS"/>
    <property type="match status" value="1"/>
</dbReference>
<dbReference type="Gene3D" id="3.30.450.50">
    <property type="entry name" value="Longin domain"/>
    <property type="match status" value="1"/>
</dbReference>
<dbReference type="PROSITE" id="PS50859">
    <property type="entry name" value="LONGIN"/>
    <property type="match status" value="1"/>
</dbReference>
<evidence type="ECO:0000256" key="9">
    <source>
        <dbReference type="SAM" id="Phobius"/>
    </source>
</evidence>
<dbReference type="InterPro" id="IPR042855">
    <property type="entry name" value="V_SNARE_CC"/>
</dbReference>
<dbReference type="GO" id="GO:0016192">
    <property type="term" value="P:vesicle-mediated transport"/>
    <property type="evidence" value="ECO:0007669"/>
    <property type="project" value="InterPro"/>
</dbReference>
<evidence type="ECO:0000259" key="10">
    <source>
        <dbReference type="PROSITE" id="PS50859"/>
    </source>
</evidence>
<dbReference type="CDD" id="cd15843">
    <property type="entry name" value="R-SNARE"/>
    <property type="match status" value="1"/>
</dbReference>
<dbReference type="Proteomes" id="UP000030666">
    <property type="component" value="Unassembled WGS sequence"/>
</dbReference>
<dbReference type="GO" id="GO:0015031">
    <property type="term" value="P:protein transport"/>
    <property type="evidence" value="ECO:0007669"/>
    <property type="project" value="UniProtKB-KW"/>
</dbReference>
<dbReference type="Pfam" id="PF13774">
    <property type="entry name" value="Longin"/>
    <property type="match status" value="1"/>
</dbReference>
<feature type="domain" description="V-SNARE coiled-coil homology" evidence="11">
    <location>
        <begin position="170"/>
        <end position="230"/>
    </location>
</feature>
<protein>
    <recommendedName>
        <fullName evidence="13">SNARE protein</fullName>
    </recommendedName>
</protein>
<dbReference type="SMART" id="SM01270">
    <property type="entry name" value="Longin"/>
    <property type="match status" value="1"/>
</dbReference>
<keyword evidence="5 9" id="KW-1133">Transmembrane helix</keyword>
<dbReference type="PROSITE" id="PS50892">
    <property type="entry name" value="V_SNARE"/>
    <property type="match status" value="1"/>
</dbReference>
<dbReference type="AlphaFoldDB" id="W7FPU1"/>
<evidence type="ECO:0000259" key="11">
    <source>
        <dbReference type="PROSITE" id="PS50892"/>
    </source>
</evidence>
<dbReference type="Gene3D" id="1.20.5.110">
    <property type="match status" value="1"/>
</dbReference>
<gene>
    <name evidence="12" type="ORF">PFAG_04268</name>
</gene>
<feature type="transmembrane region" description="Helical" evidence="9">
    <location>
        <begin position="234"/>
        <end position="253"/>
    </location>
</feature>
<feature type="domain" description="Longin" evidence="10">
    <location>
        <begin position="50"/>
        <end position="156"/>
    </location>
</feature>
<evidence type="ECO:0000256" key="7">
    <source>
        <dbReference type="ARBA" id="ARBA00046280"/>
    </source>
</evidence>
<dbReference type="SUPFAM" id="SSF64356">
    <property type="entry name" value="SNARE-like"/>
    <property type="match status" value="1"/>
</dbReference>
<evidence type="ECO:0000313" key="12">
    <source>
        <dbReference type="EMBL" id="EUT81049.1"/>
    </source>
</evidence>
<keyword evidence="8" id="KW-0175">Coiled coil</keyword>
<evidence type="ECO:0000256" key="1">
    <source>
        <dbReference type="ARBA" id="ARBA00008025"/>
    </source>
</evidence>
<dbReference type="CDD" id="cd14824">
    <property type="entry name" value="Longin"/>
    <property type="match status" value="1"/>
</dbReference>
<evidence type="ECO:0000256" key="8">
    <source>
        <dbReference type="PROSITE-ProRule" id="PRU00290"/>
    </source>
</evidence>
<sequence>MSKINECIIYKKDTFLNNFFFFFFFYKYPISRTILISCEILSTSSSIYILIDNFYTTMNTVLAEYTEYGGNFSNISRLLLEIIPPHTSRKSYIYDDYVFHQLIKNGITFMAMTDKELGFLTPYAFLEQISKIFFKNFNNTSDLITLSLDEEFKPVLKENMRVFNEYETNDVHNIKNQISNIQNIIIENIEKILERREKIDILVNKTEKLYQENINFRRQAMNFNFHMWLENNRMTLYFISSIIIFIFFIWSLYNV</sequence>
<evidence type="ECO:0000256" key="4">
    <source>
        <dbReference type="ARBA" id="ARBA00022927"/>
    </source>
</evidence>
<dbReference type="InterPro" id="IPR051097">
    <property type="entry name" value="Synaptobrevin-like_transport"/>
</dbReference>
<evidence type="ECO:0008006" key="13">
    <source>
        <dbReference type="Google" id="ProtNLM"/>
    </source>
</evidence>
<dbReference type="InterPro" id="IPR001388">
    <property type="entry name" value="Synaptobrevin-like"/>
</dbReference>
<dbReference type="PROSITE" id="PS00417">
    <property type="entry name" value="SYNAPTOBREVIN"/>
    <property type="match status" value="1"/>
</dbReference>
<dbReference type="Pfam" id="PF00957">
    <property type="entry name" value="Synaptobrevin"/>
    <property type="match status" value="1"/>
</dbReference>
<evidence type="ECO:0000256" key="5">
    <source>
        <dbReference type="ARBA" id="ARBA00022989"/>
    </source>
</evidence>
<proteinExistence type="inferred from homology"/>
<name>W7FPU1_PLAFA</name>
<keyword evidence="3 9" id="KW-0812">Transmembrane</keyword>
<dbReference type="GO" id="GO:0016020">
    <property type="term" value="C:membrane"/>
    <property type="evidence" value="ECO:0007669"/>
    <property type="project" value="InterPro"/>
</dbReference>
<keyword evidence="6 9" id="KW-0472">Membrane</keyword>
<evidence type="ECO:0000256" key="6">
    <source>
        <dbReference type="ARBA" id="ARBA00023136"/>
    </source>
</evidence>
<dbReference type="OrthoDB" id="248747at2759"/>
<dbReference type="InterPro" id="IPR011012">
    <property type="entry name" value="Longin-like_dom_sf"/>
</dbReference>
<dbReference type="EMBL" id="KE123508">
    <property type="protein sequence ID" value="EUT81049.1"/>
    <property type="molecule type" value="Genomic_DNA"/>
</dbReference>
<organism evidence="12">
    <name type="scientific">Plasmodium falciparum Santa Lucia</name>
    <dbReference type="NCBI Taxonomy" id="478859"/>
    <lineage>
        <taxon>Eukaryota</taxon>
        <taxon>Sar</taxon>
        <taxon>Alveolata</taxon>
        <taxon>Apicomplexa</taxon>
        <taxon>Aconoidasida</taxon>
        <taxon>Haemosporida</taxon>
        <taxon>Plasmodiidae</taxon>
        <taxon>Plasmodium</taxon>
        <taxon>Plasmodium (Laverania)</taxon>
    </lineage>
</organism>
<reference evidence="12" key="1">
    <citation type="submission" date="2013-02" db="EMBL/GenBank/DDBJ databases">
        <title>The Genome Sequence of Plasmodium falciparum Santa Lucia.</title>
        <authorList>
            <consortium name="The Broad Institute Genome Sequencing Platform"/>
            <consortium name="The Broad Institute Genome Sequencing Center for Infectious Disease"/>
            <person name="Neafsey D."/>
            <person name="Cheeseman I."/>
            <person name="Volkman S."/>
            <person name="Adams J."/>
            <person name="Walker B."/>
            <person name="Young S.K."/>
            <person name="Zeng Q."/>
            <person name="Gargeya S."/>
            <person name="Fitzgerald M."/>
            <person name="Haas B."/>
            <person name="Abouelleil A."/>
            <person name="Alvarado L."/>
            <person name="Arachchi H.M."/>
            <person name="Berlin A.M."/>
            <person name="Chapman S.B."/>
            <person name="Dewar J."/>
            <person name="Goldberg J."/>
            <person name="Griggs A."/>
            <person name="Gujja S."/>
            <person name="Hansen M."/>
            <person name="Howarth C."/>
            <person name="Imamovic A."/>
            <person name="Larimer J."/>
            <person name="McCowan C."/>
            <person name="Murphy C."/>
            <person name="Neiman D."/>
            <person name="Pearson M."/>
            <person name="Priest M."/>
            <person name="Roberts A."/>
            <person name="Saif S."/>
            <person name="Shea T."/>
            <person name="Sisk P."/>
            <person name="Sykes S."/>
            <person name="Wortman J."/>
            <person name="Nusbaum C."/>
            <person name="Birren B."/>
        </authorList>
    </citation>
    <scope>NUCLEOTIDE SEQUENCE [LARGE SCALE GENOMIC DNA]</scope>
    <source>
        <strain evidence="12">Santa Lucia</strain>
    </source>
</reference>
<dbReference type="SUPFAM" id="SSF58038">
    <property type="entry name" value="SNARE fusion complex"/>
    <property type="match status" value="1"/>
</dbReference>
<dbReference type="InterPro" id="IPR010908">
    <property type="entry name" value="Longin_dom"/>
</dbReference>
<comment type="subcellular location">
    <subcellularLocation>
        <location evidence="7">Endomembrane system</location>
        <topology evidence="7">Single-pass type IV membrane protein</topology>
    </subcellularLocation>
</comment>
<keyword evidence="4" id="KW-0653">Protein transport</keyword>
<dbReference type="GO" id="GO:0012505">
    <property type="term" value="C:endomembrane system"/>
    <property type="evidence" value="ECO:0007669"/>
    <property type="project" value="UniProtKB-SubCell"/>
</dbReference>
<evidence type="ECO:0000256" key="3">
    <source>
        <dbReference type="ARBA" id="ARBA00022692"/>
    </source>
</evidence>
<accession>W7FPU1</accession>